<sequence>MQRSSIFFSFIFMLASNANALTLPPVPSEPIYFDPPVVKADQKMQEMSCYQVDKAINQLHPYRYSYKPSFYKDDANKAATALIMFDNIPIVQGWLGIGYLGYSALVEEKEDRRQLQVEQQISALQRIKAEKHCYE</sequence>
<proteinExistence type="predicted"/>
<dbReference type="STRING" id="45496.SAMN04488079_11924"/>
<gene>
    <name evidence="2" type="ORF">SAMN04488079_11924</name>
</gene>
<protein>
    <submittedName>
        <fullName evidence="2">Uncharacterized protein</fullName>
    </submittedName>
</protein>
<feature type="chain" id="PRO_5011790692" evidence="1">
    <location>
        <begin position="21"/>
        <end position="135"/>
    </location>
</feature>
<reference evidence="3" key="1">
    <citation type="submission" date="2016-10" db="EMBL/GenBank/DDBJ databases">
        <authorList>
            <person name="Varghese N."/>
            <person name="Submissions S."/>
        </authorList>
    </citation>
    <scope>NUCLEOTIDE SEQUENCE [LARGE SCALE GENOMIC DNA]</scope>
    <source>
        <strain evidence="3">DSM 11578</strain>
    </source>
</reference>
<organism evidence="2 3">
    <name type="scientific">Methylophaga sulfidovorans</name>
    <dbReference type="NCBI Taxonomy" id="45496"/>
    <lineage>
        <taxon>Bacteria</taxon>
        <taxon>Pseudomonadati</taxon>
        <taxon>Pseudomonadota</taxon>
        <taxon>Gammaproteobacteria</taxon>
        <taxon>Thiotrichales</taxon>
        <taxon>Piscirickettsiaceae</taxon>
        <taxon>Methylophaga</taxon>
    </lineage>
</organism>
<dbReference type="EMBL" id="FOSH01000019">
    <property type="protein sequence ID" value="SFK68195.1"/>
    <property type="molecule type" value="Genomic_DNA"/>
</dbReference>
<evidence type="ECO:0000313" key="2">
    <source>
        <dbReference type="EMBL" id="SFK68195.1"/>
    </source>
</evidence>
<evidence type="ECO:0000313" key="3">
    <source>
        <dbReference type="Proteomes" id="UP000198924"/>
    </source>
</evidence>
<dbReference type="RefSeq" id="WP_091715638.1">
    <property type="nucleotide sequence ID" value="NZ_FOSH01000019.1"/>
</dbReference>
<dbReference type="OrthoDB" id="7063087at2"/>
<evidence type="ECO:0000256" key="1">
    <source>
        <dbReference type="SAM" id="SignalP"/>
    </source>
</evidence>
<dbReference type="Proteomes" id="UP000198924">
    <property type="component" value="Unassembled WGS sequence"/>
</dbReference>
<dbReference type="AlphaFoldDB" id="A0A1I4BH93"/>
<name>A0A1I4BH93_9GAMM</name>
<accession>A0A1I4BH93</accession>
<feature type="signal peptide" evidence="1">
    <location>
        <begin position="1"/>
        <end position="20"/>
    </location>
</feature>
<keyword evidence="3" id="KW-1185">Reference proteome</keyword>
<keyword evidence="1" id="KW-0732">Signal</keyword>